<dbReference type="Proteomes" id="UP000006727">
    <property type="component" value="Chromosome 3"/>
</dbReference>
<dbReference type="Gramene" id="Pp3c3_11160V3.1">
    <property type="protein sequence ID" value="PAC:32941298.CDS.1"/>
    <property type="gene ID" value="Pp3c3_11160"/>
</dbReference>
<evidence type="ECO:0000313" key="1">
    <source>
        <dbReference type="EMBL" id="PNR57276.1"/>
    </source>
</evidence>
<reference evidence="1 3" key="1">
    <citation type="journal article" date="2008" name="Science">
        <title>The Physcomitrella genome reveals evolutionary insights into the conquest of land by plants.</title>
        <authorList>
            <person name="Rensing S."/>
            <person name="Lang D."/>
            <person name="Zimmer A."/>
            <person name="Terry A."/>
            <person name="Salamov A."/>
            <person name="Shapiro H."/>
            <person name="Nishiyama T."/>
            <person name="Perroud P.-F."/>
            <person name="Lindquist E."/>
            <person name="Kamisugi Y."/>
            <person name="Tanahashi T."/>
            <person name="Sakakibara K."/>
            <person name="Fujita T."/>
            <person name="Oishi K."/>
            <person name="Shin-I T."/>
            <person name="Kuroki Y."/>
            <person name="Toyoda A."/>
            <person name="Suzuki Y."/>
            <person name="Hashimoto A."/>
            <person name="Yamaguchi K."/>
            <person name="Sugano A."/>
            <person name="Kohara Y."/>
            <person name="Fujiyama A."/>
            <person name="Anterola A."/>
            <person name="Aoki S."/>
            <person name="Ashton N."/>
            <person name="Barbazuk W.B."/>
            <person name="Barker E."/>
            <person name="Bennetzen J."/>
            <person name="Bezanilla M."/>
            <person name="Blankenship R."/>
            <person name="Cho S.H."/>
            <person name="Dutcher S."/>
            <person name="Estelle M."/>
            <person name="Fawcett J.A."/>
            <person name="Gundlach H."/>
            <person name="Hanada K."/>
            <person name="Heyl A."/>
            <person name="Hicks K.A."/>
            <person name="Hugh J."/>
            <person name="Lohr M."/>
            <person name="Mayer K."/>
            <person name="Melkozernov A."/>
            <person name="Murata T."/>
            <person name="Nelson D."/>
            <person name="Pils B."/>
            <person name="Prigge M."/>
            <person name="Reiss B."/>
            <person name="Renner T."/>
            <person name="Rombauts S."/>
            <person name="Rushton P."/>
            <person name="Sanderfoot A."/>
            <person name="Schween G."/>
            <person name="Shiu S.-H."/>
            <person name="Stueber K."/>
            <person name="Theodoulou F.L."/>
            <person name="Tu H."/>
            <person name="Van de Peer Y."/>
            <person name="Verrier P.J."/>
            <person name="Waters E."/>
            <person name="Wood A."/>
            <person name="Yang L."/>
            <person name="Cove D."/>
            <person name="Cuming A."/>
            <person name="Hasebe M."/>
            <person name="Lucas S."/>
            <person name="Mishler D.B."/>
            <person name="Reski R."/>
            <person name="Grigoriev I."/>
            <person name="Quatrano R.S."/>
            <person name="Boore J.L."/>
        </authorList>
    </citation>
    <scope>NUCLEOTIDE SEQUENCE [LARGE SCALE GENOMIC DNA]</scope>
    <source>
        <strain evidence="2 3">cv. Gransden 2004</strain>
    </source>
</reference>
<sequence>MTTEHVPHYYEGWLLGVVASSNRCAADMFEAIARVIRRCSVSLAVALGKMLRWRHHLPPAPSARMWDIDAGLHGPALKRSEMGEIFPPLLFEDR</sequence>
<accession>A0A2K1KU46</accession>
<protein>
    <submittedName>
        <fullName evidence="1 2">Uncharacterized protein</fullName>
    </submittedName>
</protein>
<dbReference type="InParanoid" id="A0A2K1KU46"/>
<evidence type="ECO:0000313" key="2">
    <source>
        <dbReference type="EnsemblPlants" id="PAC:32941298.CDS.1"/>
    </source>
</evidence>
<reference evidence="1 3" key="2">
    <citation type="journal article" date="2018" name="Plant J.">
        <title>The Physcomitrella patens chromosome-scale assembly reveals moss genome structure and evolution.</title>
        <authorList>
            <person name="Lang D."/>
            <person name="Ullrich K.K."/>
            <person name="Murat F."/>
            <person name="Fuchs J."/>
            <person name="Jenkins J."/>
            <person name="Haas F.B."/>
            <person name="Piednoel M."/>
            <person name="Gundlach H."/>
            <person name="Van Bel M."/>
            <person name="Meyberg R."/>
            <person name="Vives C."/>
            <person name="Morata J."/>
            <person name="Symeonidi A."/>
            <person name="Hiss M."/>
            <person name="Muchero W."/>
            <person name="Kamisugi Y."/>
            <person name="Saleh O."/>
            <person name="Blanc G."/>
            <person name="Decker E.L."/>
            <person name="van Gessel N."/>
            <person name="Grimwood J."/>
            <person name="Hayes R.D."/>
            <person name="Graham S.W."/>
            <person name="Gunter L.E."/>
            <person name="McDaniel S.F."/>
            <person name="Hoernstein S.N.W."/>
            <person name="Larsson A."/>
            <person name="Li F.W."/>
            <person name="Perroud P.F."/>
            <person name="Phillips J."/>
            <person name="Ranjan P."/>
            <person name="Rokshar D.S."/>
            <person name="Rothfels C.J."/>
            <person name="Schneider L."/>
            <person name="Shu S."/>
            <person name="Stevenson D.W."/>
            <person name="Thummler F."/>
            <person name="Tillich M."/>
            <person name="Villarreal Aguilar J.C."/>
            <person name="Widiez T."/>
            <person name="Wong G.K."/>
            <person name="Wymore A."/>
            <person name="Zhang Y."/>
            <person name="Zimmer A.D."/>
            <person name="Quatrano R.S."/>
            <person name="Mayer K.F.X."/>
            <person name="Goodstein D."/>
            <person name="Casacuberta J.M."/>
            <person name="Vandepoele K."/>
            <person name="Reski R."/>
            <person name="Cuming A.C."/>
            <person name="Tuskan G.A."/>
            <person name="Maumus F."/>
            <person name="Salse J."/>
            <person name="Schmutz J."/>
            <person name="Rensing S.A."/>
        </authorList>
    </citation>
    <scope>NUCLEOTIDE SEQUENCE [LARGE SCALE GENOMIC DNA]</scope>
    <source>
        <strain evidence="2 3">cv. Gransden 2004</strain>
    </source>
</reference>
<gene>
    <name evidence="1" type="ORF">PHYPA_004270</name>
</gene>
<keyword evidence="3" id="KW-1185">Reference proteome</keyword>
<dbReference type="PaxDb" id="3218-PP1S74_180V6.1"/>
<reference evidence="2" key="3">
    <citation type="submission" date="2020-12" db="UniProtKB">
        <authorList>
            <consortium name="EnsemblPlants"/>
        </authorList>
    </citation>
    <scope>IDENTIFICATION</scope>
</reference>
<organism evidence="1">
    <name type="scientific">Physcomitrium patens</name>
    <name type="common">Spreading-leaved earth moss</name>
    <name type="synonym">Physcomitrella patens</name>
    <dbReference type="NCBI Taxonomy" id="3218"/>
    <lineage>
        <taxon>Eukaryota</taxon>
        <taxon>Viridiplantae</taxon>
        <taxon>Streptophyta</taxon>
        <taxon>Embryophyta</taxon>
        <taxon>Bryophyta</taxon>
        <taxon>Bryophytina</taxon>
        <taxon>Bryopsida</taxon>
        <taxon>Funariidae</taxon>
        <taxon>Funariales</taxon>
        <taxon>Funariaceae</taxon>
        <taxon>Physcomitrium</taxon>
    </lineage>
</organism>
<dbReference type="AlphaFoldDB" id="A0A2K1KU46"/>
<evidence type="ECO:0000313" key="3">
    <source>
        <dbReference type="Proteomes" id="UP000006727"/>
    </source>
</evidence>
<dbReference type="EnsemblPlants" id="Pp3c3_11160V3.1">
    <property type="protein sequence ID" value="PAC:32941298.CDS.1"/>
    <property type="gene ID" value="Pp3c3_11160"/>
</dbReference>
<dbReference type="EMBL" id="ABEU02000003">
    <property type="protein sequence ID" value="PNR57276.1"/>
    <property type="molecule type" value="Genomic_DNA"/>
</dbReference>
<proteinExistence type="predicted"/>
<name>A0A2K1KU46_PHYPA</name>